<keyword evidence="2" id="KW-0808">Transferase</keyword>
<keyword evidence="3" id="KW-1185">Reference proteome</keyword>
<dbReference type="PANTHER" id="PTHR43415:SF3">
    <property type="entry name" value="GNAT-FAMILY ACETYLTRANSFERASE"/>
    <property type="match status" value="1"/>
</dbReference>
<name>A0A562QCH4_9BACI</name>
<dbReference type="SUPFAM" id="SSF55729">
    <property type="entry name" value="Acyl-CoA N-acyltransferases (Nat)"/>
    <property type="match status" value="1"/>
</dbReference>
<dbReference type="PROSITE" id="PS51186">
    <property type="entry name" value="GNAT"/>
    <property type="match status" value="1"/>
</dbReference>
<dbReference type="CDD" id="cd04301">
    <property type="entry name" value="NAT_SF"/>
    <property type="match status" value="1"/>
</dbReference>
<evidence type="ECO:0000259" key="1">
    <source>
        <dbReference type="PROSITE" id="PS51186"/>
    </source>
</evidence>
<organism evidence="2 3">
    <name type="scientific">Halalkalibacter nanhaiisediminis</name>
    <dbReference type="NCBI Taxonomy" id="688079"/>
    <lineage>
        <taxon>Bacteria</taxon>
        <taxon>Bacillati</taxon>
        <taxon>Bacillota</taxon>
        <taxon>Bacilli</taxon>
        <taxon>Bacillales</taxon>
        <taxon>Bacillaceae</taxon>
        <taxon>Halalkalibacter</taxon>
    </lineage>
</organism>
<dbReference type="Gene3D" id="3.40.630.30">
    <property type="match status" value="1"/>
</dbReference>
<comment type="caution">
    <text evidence="2">The sequence shown here is derived from an EMBL/GenBank/DDBJ whole genome shotgun (WGS) entry which is preliminary data.</text>
</comment>
<sequence length="155" mass="17989">MITLKDVTSDNWLQCLLLTTNPSGDHTLFEGFVVSNAVSLAQSKIEPHWKTKAIYHEDTLIGFTMYGFDFKQNYYEICRLMIDFKFHGKGYGKMALLQIIEEMKKEFQCEEIYLSFDSENVIARRLYEGVGFQDTGQIVKGNIEERLYCLKTQNA</sequence>
<evidence type="ECO:0000313" key="3">
    <source>
        <dbReference type="Proteomes" id="UP000315711"/>
    </source>
</evidence>
<protein>
    <submittedName>
        <fullName evidence="2">Diamine N-acetyltransferase</fullName>
    </submittedName>
</protein>
<feature type="domain" description="N-acetyltransferase" evidence="1">
    <location>
        <begin position="2"/>
        <end position="154"/>
    </location>
</feature>
<proteinExistence type="predicted"/>
<dbReference type="Proteomes" id="UP000315711">
    <property type="component" value="Unassembled WGS sequence"/>
</dbReference>
<accession>A0A562QCH4</accession>
<dbReference type="GO" id="GO:0016747">
    <property type="term" value="F:acyltransferase activity, transferring groups other than amino-acyl groups"/>
    <property type="evidence" value="ECO:0007669"/>
    <property type="project" value="InterPro"/>
</dbReference>
<evidence type="ECO:0000313" key="2">
    <source>
        <dbReference type="EMBL" id="TWI54452.1"/>
    </source>
</evidence>
<dbReference type="InterPro" id="IPR000182">
    <property type="entry name" value="GNAT_dom"/>
</dbReference>
<dbReference type="EMBL" id="VLKZ01000009">
    <property type="protein sequence ID" value="TWI54452.1"/>
    <property type="molecule type" value="Genomic_DNA"/>
</dbReference>
<dbReference type="RefSeq" id="WP_242009850.1">
    <property type="nucleotide sequence ID" value="NZ_VLKZ01000009.1"/>
</dbReference>
<dbReference type="AlphaFoldDB" id="A0A562QCH4"/>
<dbReference type="InterPro" id="IPR016181">
    <property type="entry name" value="Acyl_CoA_acyltransferase"/>
</dbReference>
<dbReference type="PANTHER" id="PTHR43415">
    <property type="entry name" value="SPERMIDINE N(1)-ACETYLTRANSFERASE"/>
    <property type="match status" value="1"/>
</dbReference>
<reference evidence="2 3" key="1">
    <citation type="journal article" date="2015" name="Stand. Genomic Sci.">
        <title>Genomic Encyclopedia of Bacterial and Archaeal Type Strains, Phase III: the genomes of soil and plant-associated and newly described type strains.</title>
        <authorList>
            <person name="Whitman W.B."/>
            <person name="Woyke T."/>
            <person name="Klenk H.P."/>
            <person name="Zhou Y."/>
            <person name="Lilburn T.G."/>
            <person name="Beck B.J."/>
            <person name="De Vos P."/>
            <person name="Vandamme P."/>
            <person name="Eisen J.A."/>
            <person name="Garrity G."/>
            <person name="Hugenholtz P."/>
            <person name="Kyrpides N.C."/>
        </authorList>
    </citation>
    <scope>NUCLEOTIDE SEQUENCE [LARGE SCALE GENOMIC DNA]</scope>
    <source>
        <strain evidence="2 3">CGMCC 1.10116</strain>
    </source>
</reference>
<gene>
    <name evidence="2" type="ORF">IQ10_03004</name>
</gene>
<dbReference type="Pfam" id="PF00583">
    <property type="entry name" value="Acetyltransf_1"/>
    <property type="match status" value="1"/>
</dbReference>